<dbReference type="InterPro" id="IPR026913">
    <property type="entry name" value="METTL24"/>
</dbReference>
<dbReference type="GO" id="GO:0008168">
    <property type="term" value="F:methyltransferase activity"/>
    <property type="evidence" value="ECO:0007669"/>
    <property type="project" value="UniProtKB-KW"/>
</dbReference>
<comment type="caution">
    <text evidence="2">The sequence shown here is derived from an EMBL/GenBank/DDBJ whole genome shotgun (WGS) entry which is preliminary data.</text>
</comment>
<name>A0A6A4VI56_AMPAM</name>
<evidence type="ECO:0000313" key="3">
    <source>
        <dbReference type="Proteomes" id="UP000440578"/>
    </source>
</evidence>
<dbReference type="OrthoDB" id="10006218at2759"/>
<organism evidence="2 3">
    <name type="scientific">Amphibalanus amphitrite</name>
    <name type="common">Striped barnacle</name>
    <name type="synonym">Balanus amphitrite</name>
    <dbReference type="NCBI Taxonomy" id="1232801"/>
    <lineage>
        <taxon>Eukaryota</taxon>
        <taxon>Metazoa</taxon>
        <taxon>Ecdysozoa</taxon>
        <taxon>Arthropoda</taxon>
        <taxon>Crustacea</taxon>
        <taxon>Multicrustacea</taxon>
        <taxon>Cirripedia</taxon>
        <taxon>Thoracica</taxon>
        <taxon>Thoracicalcarea</taxon>
        <taxon>Balanomorpha</taxon>
        <taxon>Balanoidea</taxon>
        <taxon>Balanidae</taxon>
        <taxon>Amphibalaninae</taxon>
        <taxon>Amphibalanus</taxon>
    </lineage>
</organism>
<sequence>MALPGRWVASVPWRSVRRSRVALAAALTTLCMGLLTLLSAQHAVISSSTSQQQQPQQPISKRFLPAGGSAETGAIISHLLSQRWRQGAETARALFSYLEQPEPCCQHLGDAGARGPPVCLDPALAPGGRRCLVYSFGLSAELSFERTLAARGCEVHAFDPRWPAGEGRGEAGITFHRRALSGENETSKAGWHRATFGQTLRGLGHAGRAIDYLRVDVVGAEWTWLDAEEEQALRQVRQLGMVVYFNDLAGIEETSQRNRNYMLSWYYDTFGQLFDLGFCLVSSREDADNPRRRRIPGLAEEKATIWELIWVRR</sequence>
<keyword evidence="2" id="KW-0489">Methyltransferase</keyword>
<dbReference type="PANTHER" id="PTHR32026:SF10">
    <property type="entry name" value="METHYLTRANSFERASE-LIKE PROTEIN 24-RELATED"/>
    <property type="match status" value="1"/>
</dbReference>
<gene>
    <name evidence="2" type="primary">Mettl24_2</name>
    <name evidence="2" type="ORF">FJT64_000809</name>
</gene>
<dbReference type="AlphaFoldDB" id="A0A6A4VI56"/>
<dbReference type="PANTHER" id="PTHR32026">
    <property type="entry name" value="METHYLTRANSFERASE-LIKE PROTEIN 24"/>
    <property type="match status" value="1"/>
</dbReference>
<dbReference type="EMBL" id="VIIS01001731">
    <property type="protein sequence ID" value="KAF0293685.1"/>
    <property type="molecule type" value="Genomic_DNA"/>
</dbReference>
<reference evidence="2 3" key="1">
    <citation type="submission" date="2019-07" db="EMBL/GenBank/DDBJ databases">
        <title>Draft genome assembly of a fouling barnacle, Amphibalanus amphitrite (Darwin, 1854): The first reference genome for Thecostraca.</title>
        <authorList>
            <person name="Kim W."/>
        </authorList>
    </citation>
    <scope>NUCLEOTIDE SEQUENCE [LARGE SCALE GENOMIC DNA]</scope>
    <source>
        <strain evidence="2">SNU_AA5</strain>
        <tissue evidence="2">Soma without cirri and trophi</tissue>
    </source>
</reference>
<dbReference type="Proteomes" id="UP000440578">
    <property type="component" value="Unassembled WGS sequence"/>
</dbReference>
<dbReference type="GO" id="GO:0032259">
    <property type="term" value="P:methylation"/>
    <property type="evidence" value="ECO:0007669"/>
    <property type="project" value="UniProtKB-KW"/>
</dbReference>
<feature type="domain" description="Methyltransferase" evidence="1">
    <location>
        <begin position="84"/>
        <end position="238"/>
    </location>
</feature>
<proteinExistence type="predicted"/>
<dbReference type="Pfam" id="PF13383">
    <property type="entry name" value="Methyltransf_22"/>
    <property type="match status" value="1"/>
</dbReference>
<keyword evidence="3" id="KW-1185">Reference proteome</keyword>
<evidence type="ECO:0000259" key="1">
    <source>
        <dbReference type="Pfam" id="PF13383"/>
    </source>
</evidence>
<evidence type="ECO:0000313" key="2">
    <source>
        <dbReference type="EMBL" id="KAF0293685.1"/>
    </source>
</evidence>
<protein>
    <submittedName>
        <fullName evidence="2">Methyltransferase-like protein 24</fullName>
    </submittedName>
</protein>
<accession>A0A6A4VI56</accession>
<dbReference type="InterPro" id="IPR025714">
    <property type="entry name" value="Methyltranfer_dom"/>
</dbReference>
<keyword evidence="2" id="KW-0808">Transferase</keyword>